<dbReference type="SMART" id="SM00054">
    <property type="entry name" value="EFh"/>
    <property type="match status" value="3"/>
</dbReference>
<dbReference type="Pfam" id="PF13405">
    <property type="entry name" value="EF-hand_6"/>
    <property type="match status" value="1"/>
</dbReference>
<keyword evidence="7" id="KW-0472">Membrane</keyword>
<evidence type="ECO:0000313" key="11">
    <source>
        <dbReference type="Proteomes" id="UP000011083"/>
    </source>
</evidence>
<keyword evidence="7" id="KW-1133">Transmembrane helix</keyword>
<dbReference type="OMA" id="PIMETMS"/>
<evidence type="ECO:0000256" key="6">
    <source>
        <dbReference type="PROSITE-ProRule" id="PRU00228"/>
    </source>
</evidence>
<dbReference type="InterPro" id="IPR018247">
    <property type="entry name" value="EF_Hand_1_Ca_BS"/>
</dbReference>
<keyword evidence="11" id="KW-1185">Reference proteome</keyword>
<dbReference type="InterPro" id="IPR043145">
    <property type="entry name" value="Znf_ZZ_sf"/>
</dbReference>
<name>L8H515_ACACF</name>
<feature type="domain" description="EF-hand" evidence="9">
    <location>
        <begin position="216"/>
        <end position="251"/>
    </location>
</feature>
<feature type="domain" description="ZZ-type" evidence="8">
    <location>
        <begin position="56"/>
        <end position="107"/>
    </location>
</feature>
<keyword evidence="5" id="KW-0106">Calcium</keyword>
<keyword evidence="7" id="KW-0812">Transmembrane</keyword>
<evidence type="ECO:0000256" key="3">
    <source>
        <dbReference type="ARBA" id="ARBA00022771"/>
    </source>
</evidence>
<dbReference type="InterPro" id="IPR011992">
    <property type="entry name" value="EF-hand-dom_pair"/>
</dbReference>
<keyword evidence="2" id="KW-0677">Repeat</keyword>
<dbReference type="SUPFAM" id="SSF57850">
    <property type="entry name" value="RING/U-box"/>
    <property type="match status" value="1"/>
</dbReference>
<keyword evidence="4" id="KW-0862">Zinc</keyword>
<keyword evidence="1" id="KW-0479">Metal-binding</keyword>
<dbReference type="Proteomes" id="UP000011083">
    <property type="component" value="Unassembled WGS sequence"/>
</dbReference>
<dbReference type="CDD" id="cd02340">
    <property type="entry name" value="ZZ_NBR1_like"/>
    <property type="match status" value="1"/>
</dbReference>
<keyword evidence="3 6" id="KW-0863">Zinc-finger</keyword>
<dbReference type="RefSeq" id="XP_004341928.1">
    <property type="nucleotide sequence ID" value="XM_004341880.1"/>
</dbReference>
<dbReference type="Pfam" id="PF00036">
    <property type="entry name" value="EF-hand_1"/>
    <property type="match status" value="2"/>
</dbReference>
<dbReference type="SUPFAM" id="SSF47473">
    <property type="entry name" value="EF-hand"/>
    <property type="match status" value="1"/>
</dbReference>
<dbReference type="SMART" id="SM00291">
    <property type="entry name" value="ZnF_ZZ"/>
    <property type="match status" value="1"/>
</dbReference>
<feature type="domain" description="EF-hand" evidence="9">
    <location>
        <begin position="321"/>
        <end position="356"/>
    </location>
</feature>
<dbReference type="PANTHER" id="PTHR23055">
    <property type="entry name" value="CALCIUM BINDING PROTEINS"/>
    <property type="match status" value="1"/>
</dbReference>
<evidence type="ECO:0000259" key="8">
    <source>
        <dbReference type="PROSITE" id="PS50135"/>
    </source>
</evidence>
<dbReference type="InterPro" id="IPR002048">
    <property type="entry name" value="EF_hand_dom"/>
</dbReference>
<dbReference type="GO" id="GO:0005509">
    <property type="term" value="F:calcium ion binding"/>
    <property type="evidence" value="ECO:0007669"/>
    <property type="project" value="InterPro"/>
</dbReference>
<evidence type="ECO:0000256" key="2">
    <source>
        <dbReference type="ARBA" id="ARBA00022737"/>
    </source>
</evidence>
<dbReference type="EMBL" id="KB007930">
    <property type="protein sequence ID" value="ELR19828.1"/>
    <property type="molecule type" value="Genomic_DNA"/>
</dbReference>
<evidence type="ECO:0000256" key="4">
    <source>
        <dbReference type="ARBA" id="ARBA00022833"/>
    </source>
</evidence>
<proteinExistence type="predicted"/>
<dbReference type="Gene3D" id="1.10.238.10">
    <property type="entry name" value="EF-hand"/>
    <property type="match status" value="1"/>
</dbReference>
<dbReference type="CDD" id="cd00051">
    <property type="entry name" value="EFh"/>
    <property type="match status" value="2"/>
</dbReference>
<gene>
    <name evidence="10" type="ORF">ACA1_133410</name>
</gene>
<evidence type="ECO:0000256" key="7">
    <source>
        <dbReference type="SAM" id="Phobius"/>
    </source>
</evidence>
<dbReference type="OrthoDB" id="191686at2759"/>
<sequence length="367" mass="41075">MEAVVPSEASAADTLLDKLQWRWVLLGGAVAFFGAAVARKKLRQRQKKQRTNQTVHRGIICGDCGDIIRGIRYMCANCADFDLCETCEAKESHYKTHVFLKIRIPIPALAIPPGALLPVLYPGGAIGEISHAEVKELKRKTHFDEVELEALFEQFKALATSKNGIDKDTFERCLGPLGVETNLITDRIFKFFDQDGNGTIDFSELVCGLSVLCKGTPEEKIKYAFKGYDLDGDGYIDKEELYKMFKAYFYLSMEAVREAVKVIEEELILNYNDNNTNPVSSAFVGLPDAETQEDSITKQPEDAPLNNEDLSPIMDSMYQVAIEEMVEKAFSAADVNNDGKITYEEFRAWALQDPTMISWLEALGSVF</sequence>
<dbReference type="PANTHER" id="PTHR23055:SF188">
    <property type="entry name" value="EF-HAND DOMAIN-CONTAINING PROTEIN"/>
    <property type="match status" value="1"/>
</dbReference>
<feature type="transmembrane region" description="Helical" evidence="7">
    <location>
        <begin position="20"/>
        <end position="38"/>
    </location>
</feature>
<dbReference type="GeneID" id="14920660"/>
<dbReference type="GO" id="GO:0008270">
    <property type="term" value="F:zinc ion binding"/>
    <property type="evidence" value="ECO:0007669"/>
    <property type="project" value="UniProtKB-KW"/>
</dbReference>
<dbReference type="PROSITE" id="PS50135">
    <property type="entry name" value="ZF_ZZ_2"/>
    <property type="match status" value="1"/>
</dbReference>
<reference evidence="10 11" key="1">
    <citation type="journal article" date="2013" name="Genome Biol.">
        <title>Genome of Acanthamoeba castellanii highlights extensive lateral gene transfer and early evolution of tyrosine kinase signaling.</title>
        <authorList>
            <person name="Clarke M."/>
            <person name="Lohan A.J."/>
            <person name="Liu B."/>
            <person name="Lagkouvardos I."/>
            <person name="Roy S."/>
            <person name="Zafar N."/>
            <person name="Bertelli C."/>
            <person name="Schilde C."/>
            <person name="Kianianmomeni A."/>
            <person name="Burglin T.R."/>
            <person name="Frech C."/>
            <person name="Turcotte B."/>
            <person name="Kopec K.O."/>
            <person name="Synnott J.M."/>
            <person name="Choo C."/>
            <person name="Paponov I."/>
            <person name="Finkler A."/>
            <person name="Soon Heng Tan C."/>
            <person name="Hutchins A.P."/>
            <person name="Weinmeier T."/>
            <person name="Rattei T."/>
            <person name="Chu J.S."/>
            <person name="Gimenez G."/>
            <person name="Irimia M."/>
            <person name="Rigden D.J."/>
            <person name="Fitzpatrick D.A."/>
            <person name="Lorenzo-Morales J."/>
            <person name="Bateman A."/>
            <person name="Chiu C.H."/>
            <person name="Tang P."/>
            <person name="Hegemann P."/>
            <person name="Fromm H."/>
            <person name="Raoult D."/>
            <person name="Greub G."/>
            <person name="Miranda-Saavedra D."/>
            <person name="Chen N."/>
            <person name="Nash P."/>
            <person name="Ginger M.L."/>
            <person name="Horn M."/>
            <person name="Schaap P."/>
            <person name="Caler L."/>
            <person name="Loftus B."/>
        </authorList>
    </citation>
    <scope>NUCLEOTIDE SEQUENCE [LARGE SCALE GENOMIC DNA]</scope>
    <source>
        <strain evidence="10 11">Neff</strain>
    </source>
</reference>
<dbReference type="Pfam" id="PF00569">
    <property type="entry name" value="ZZ"/>
    <property type="match status" value="1"/>
</dbReference>
<dbReference type="AlphaFoldDB" id="L8H515"/>
<organism evidence="10 11">
    <name type="scientific">Acanthamoeba castellanii (strain ATCC 30010 / Neff)</name>
    <dbReference type="NCBI Taxonomy" id="1257118"/>
    <lineage>
        <taxon>Eukaryota</taxon>
        <taxon>Amoebozoa</taxon>
        <taxon>Discosea</taxon>
        <taxon>Longamoebia</taxon>
        <taxon>Centramoebida</taxon>
        <taxon>Acanthamoebidae</taxon>
        <taxon>Acanthamoeba</taxon>
    </lineage>
</organism>
<dbReference type="KEGG" id="acan:ACA1_133410"/>
<dbReference type="Gene3D" id="3.30.60.90">
    <property type="match status" value="1"/>
</dbReference>
<evidence type="ECO:0000256" key="5">
    <source>
        <dbReference type="ARBA" id="ARBA00022837"/>
    </source>
</evidence>
<dbReference type="VEuPathDB" id="AmoebaDB:ACA1_133410"/>
<evidence type="ECO:0000313" key="10">
    <source>
        <dbReference type="EMBL" id="ELR19828.1"/>
    </source>
</evidence>
<feature type="domain" description="EF-hand" evidence="9">
    <location>
        <begin position="180"/>
        <end position="215"/>
    </location>
</feature>
<dbReference type="PROSITE" id="PS01357">
    <property type="entry name" value="ZF_ZZ_1"/>
    <property type="match status" value="1"/>
</dbReference>
<dbReference type="PRINTS" id="PR00450">
    <property type="entry name" value="RECOVERIN"/>
</dbReference>
<dbReference type="PROSITE" id="PS00018">
    <property type="entry name" value="EF_HAND_1"/>
    <property type="match status" value="3"/>
</dbReference>
<dbReference type="STRING" id="1257118.L8H515"/>
<dbReference type="InterPro" id="IPR000433">
    <property type="entry name" value="Znf_ZZ"/>
</dbReference>
<evidence type="ECO:0000259" key="9">
    <source>
        <dbReference type="PROSITE" id="PS50222"/>
    </source>
</evidence>
<accession>L8H515</accession>
<dbReference type="PROSITE" id="PS50222">
    <property type="entry name" value="EF_HAND_2"/>
    <property type="match status" value="3"/>
</dbReference>
<evidence type="ECO:0000256" key="1">
    <source>
        <dbReference type="ARBA" id="ARBA00022723"/>
    </source>
</evidence>
<protein>
    <submittedName>
        <fullName evidence="10">EF hand domain containing protein</fullName>
    </submittedName>
</protein>
<dbReference type="InterPro" id="IPR028846">
    <property type="entry name" value="Recoverin"/>
</dbReference>